<comment type="caution">
    <text evidence="1">The sequence shown here is derived from an EMBL/GenBank/DDBJ whole genome shotgun (WGS) entry which is preliminary data.</text>
</comment>
<keyword evidence="2" id="KW-1185">Reference proteome</keyword>
<dbReference type="EMBL" id="CAKLPZ010000001">
    <property type="protein sequence ID" value="CAH0998750.1"/>
    <property type="molecule type" value="Genomic_DNA"/>
</dbReference>
<organism evidence="1 2">
    <name type="scientific">Neolewinella maritima</name>
    <dbReference type="NCBI Taxonomy" id="1383882"/>
    <lineage>
        <taxon>Bacteria</taxon>
        <taxon>Pseudomonadati</taxon>
        <taxon>Bacteroidota</taxon>
        <taxon>Saprospiria</taxon>
        <taxon>Saprospirales</taxon>
        <taxon>Lewinellaceae</taxon>
        <taxon>Neolewinella</taxon>
    </lineage>
</organism>
<reference evidence="1" key="1">
    <citation type="submission" date="2021-12" db="EMBL/GenBank/DDBJ databases">
        <authorList>
            <person name="Rodrigo-Torres L."/>
            <person name="Arahal R. D."/>
            <person name="Lucena T."/>
        </authorList>
    </citation>
    <scope>NUCLEOTIDE SEQUENCE</scope>
    <source>
        <strain evidence="1">CECT 8419</strain>
    </source>
</reference>
<evidence type="ECO:0000313" key="2">
    <source>
        <dbReference type="Proteomes" id="UP000837803"/>
    </source>
</evidence>
<dbReference type="InterPro" id="IPR036249">
    <property type="entry name" value="Thioredoxin-like_sf"/>
</dbReference>
<dbReference type="SUPFAM" id="SSF52833">
    <property type="entry name" value="Thioredoxin-like"/>
    <property type="match status" value="1"/>
</dbReference>
<accession>A0ABN8F269</accession>
<proteinExistence type="predicted"/>
<sequence length="521" mass="58959">MPTLYPRDNRIKPFAETGMTRKNWTRVILLRTVEHDGHQIGINWHLWSKMVRVLLAALSLILLFGSCSADPNTEQVPWQSASFVDPIPTTITFVNAGSSAREISGRVQDYHLDLGVILPDSLQPGDSIRVALDLYRPRYVFYQSEYNVNLRMVLPGLDRVLVHTDSEMVEVGHYALEYAYIDRVILPLNLIGRQPPTETNLVKLQQAHFQNAKAHFDTVTIPEGLPSYIPSLLLRTLELASFFESTMSHNYHLFFLEDTVPVPAIMLDSIESLLAQEAYYQSPTYTDVMINWAQIVAEENYDTSYGSSTNLMTARANAYIKFPITSRRADAIADHLAGLIVDQRVYLNKEENILKLKQHLPPAHLVTITDLERSTIARSTSIEGLQQFLESKWEIPNGSQQTIGKKGEMKFRLLKFWFAGCMPCLKEQPHEQKFLTEHPEVELIYVAHSTRPDTWKSYLEEHRPPTQRQYLIPHAGLKDVVAAAGTTGAPTYVLVDSDGSPVCQPCPKPSDPLLSDFVSQN</sequence>
<evidence type="ECO:0008006" key="3">
    <source>
        <dbReference type="Google" id="ProtNLM"/>
    </source>
</evidence>
<protein>
    <recommendedName>
        <fullName evidence="3">TlpA family protein disulfide reductase</fullName>
    </recommendedName>
</protein>
<dbReference type="Proteomes" id="UP000837803">
    <property type="component" value="Unassembled WGS sequence"/>
</dbReference>
<dbReference type="Gene3D" id="3.40.30.10">
    <property type="entry name" value="Glutaredoxin"/>
    <property type="match status" value="1"/>
</dbReference>
<dbReference type="RefSeq" id="WP_238749004.1">
    <property type="nucleotide sequence ID" value="NZ_CAKLPZ010000001.1"/>
</dbReference>
<gene>
    <name evidence="1" type="ORF">LEM8419_00098</name>
</gene>
<name>A0ABN8F269_9BACT</name>
<evidence type="ECO:0000313" key="1">
    <source>
        <dbReference type="EMBL" id="CAH0998750.1"/>
    </source>
</evidence>